<evidence type="ECO:0000313" key="4">
    <source>
        <dbReference type="Proteomes" id="UP000466442"/>
    </source>
</evidence>
<dbReference type="PANTHER" id="PTHR23271">
    <property type="entry name" value="HEPATOCELLULAR CARCINOMA-ASSOCIATED ANTIGEN 66"/>
    <property type="match status" value="1"/>
</dbReference>
<feature type="compositionally biased region" description="Basic and acidic residues" evidence="1">
    <location>
        <begin position="660"/>
        <end position="678"/>
    </location>
</feature>
<name>A0A8S9Y569_APOLU</name>
<evidence type="ECO:0000256" key="1">
    <source>
        <dbReference type="SAM" id="MobiDB-lite"/>
    </source>
</evidence>
<protein>
    <recommendedName>
        <fullName evidence="2">U3 small nucleolar RNA-associated protein 6 homolog C-terminal domain-containing protein</fullName>
    </recommendedName>
</protein>
<dbReference type="InterPro" id="IPR011990">
    <property type="entry name" value="TPR-like_helical_dom_sf"/>
</dbReference>
<dbReference type="AlphaFoldDB" id="A0A8S9Y569"/>
<reference evidence="3" key="1">
    <citation type="journal article" date="2021" name="Mol. Ecol. Resour.">
        <title>Apolygus lucorum genome provides insights into omnivorousness and mesophyll feeding.</title>
        <authorList>
            <person name="Liu Y."/>
            <person name="Liu H."/>
            <person name="Wang H."/>
            <person name="Huang T."/>
            <person name="Liu B."/>
            <person name="Yang B."/>
            <person name="Yin L."/>
            <person name="Li B."/>
            <person name="Zhang Y."/>
            <person name="Zhang S."/>
            <person name="Jiang F."/>
            <person name="Zhang X."/>
            <person name="Ren Y."/>
            <person name="Wang B."/>
            <person name="Wang S."/>
            <person name="Lu Y."/>
            <person name="Wu K."/>
            <person name="Fan W."/>
            <person name="Wang G."/>
        </authorList>
    </citation>
    <scope>NUCLEOTIDE SEQUENCE</scope>
    <source>
        <strain evidence="3">12Hb</strain>
    </source>
</reference>
<dbReference type="Proteomes" id="UP000466442">
    <property type="component" value="Linkage Group LG1"/>
</dbReference>
<accession>A0A8S9Y569</accession>
<gene>
    <name evidence="3" type="ORF">GE061_000301</name>
</gene>
<feature type="domain" description="U3 small nucleolar RNA-associated protein 6 homolog C-terminal" evidence="2">
    <location>
        <begin position="354"/>
        <end position="618"/>
    </location>
</feature>
<dbReference type="Gene3D" id="1.25.40.10">
    <property type="entry name" value="Tetratricopeptide repeat domain"/>
    <property type="match status" value="1"/>
</dbReference>
<feature type="compositionally biased region" description="Basic residues" evidence="1">
    <location>
        <begin position="679"/>
        <end position="691"/>
    </location>
</feature>
<dbReference type="Pfam" id="PF24892">
    <property type="entry name" value="UTP6_C"/>
    <property type="match status" value="1"/>
</dbReference>
<feature type="region of interest" description="Disordered" evidence="1">
    <location>
        <begin position="641"/>
        <end position="707"/>
    </location>
</feature>
<dbReference type="GO" id="GO:0000462">
    <property type="term" value="P:maturation of SSU-rRNA from tricistronic rRNA transcript (SSU-rRNA, 5.8S rRNA, LSU-rRNA)"/>
    <property type="evidence" value="ECO:0007669"/>
    <property type="project" value="InterPro"/>
</dbReference>
<dbReference type="GO" id="GO:0032040">
    <property type="term" value="C:small-subunit processome"/>
    <property type="evidence" value="ECO:0007669"/>
    <property type="project" value="TreeGrafter"/>
</dbReference>
<dbReference type="SUPFAM" id="SSF48452">
    <property type="entry name" value="TPR-like"/>
    <property type="match status" value="1"/>
</dbReference>
<sequence>MVELRRRLSRVGSPSRLLGQEWLFEPTLLKRQRHPFDYPHRTREFNSACLRSCRKAAAIMEDVDFPSLFRPLTIQLGVLRKYKFLTELELEGCKNFRGYYEHVLGKKFITYDEILTFLKSELNLLYEMKQKQVDERLLEKKNIIMMCSSDFLKRLLAIVTSHFPDEIRLWLIYVSFLKSIKDATTMSGVLKEFVKIHKETPTVFQIASRLAREDLKNHEVARMYVASGLRLHEDSNELHKEAFILELNIAQEEYEQSILENRVVDLTALAKMAEFAYVTARLRINDVEFYLDLFHLARRFSCARGIECRIRRDLQQTFPREETMWDALTKVKLEQLKDDANRPFYRTIIIEVIEMYETILEQHLDTPEMWSLYLDQLLEIEKDSNVDLPKFKRNCILTALNTAYQKNRLSEKYYLIWCEMQKGDEQKIQLLRKAAAKLPSSVALWVKMFTIQMSLNNEEKVWEIFQESLLHFQNDKAATLTLWEKILRYYMVFCPRRVEWCFREAIKSRVVSAEFKPKYLEWLILKQGIEAGSSYYDEICSAPPFSVGLHEKMVEFGSYQVNPANPIVKSVRNAHSVLTERFGAEDVSVWMKWIHFESLVTRSQKSVKRIKDRAMKLLQPRLIQDFFFDIERFGTISVTLPRPEKKPEAGTSGSQTCKVNETRNKWKAESTKNVERKPTNRRAKNHEKKTMKLFVQSGLRDIQPDSD</sequence>
<evidence type="ECO:0000259" key="2">
    <source>
        <dbReference type="Pfam" id="PF24892"/>
    </source>
</evidence>
<evidence type="ECO:0000313" key="3">
    <source>
        <dbReference type="EMBL" id="KAF6215964.1"/>
    </source>
</evidence>
<dbReference type="InterPro" id="IPR013949">
    <property type="entry name" value="Utp6"/>
</dbReference>
<keyword evidence="4" id="KW-1185">Reference proteome</keyword>
<dbReference type="OrthoDB" id="28112at2759"/>
<dbReference type="GO" id="GO:0034388">
    <property type="term" value="C:Pwp2p-containing subcomplex of 90S preribosome"/>
    <property type="evidence" value="ECO:0007669"/>
    <property type="project" value="TreeGrafter"/>
</dbReference>
<comment type="caution">
    <text evidence="3">The sequence shown here is derived from an EMBL/GenBank/DDBJ whole genome shotgun (WGS) entry which is preliminary data.</text>
</comment>
<proteinExistence type="predicted"/>
<dbReference type="EMBL" id="WIXP02000001">
    <property type="protein sequence ID" value="KAF6215964.1"/>
    <property type="molecule type" value="Genomic_DNA"/>
</dbReference>
<organism evidence="3 4">
    <name type="scientific">Apolygus lucorum</name>
    <name type="common">Small green plant bug</name>
    <name type="synonym">Lygocoris lucorum</name>
    <dbReference type="NCBI Taxonomy" id="248454"/>
    <lineage>
        <taxon>Eukaryota</taxon>
        <taxon>Metazoa</taxon>
        <taxon>Ecdysozoa</taxon>
        <taxon>Arthropoda</taxon>
        <taxon>Hexapoda</taxon>
        <taxon>Insecta</taxon>
        <taxon>Pterygota</taxon>
        <taxon>Neoptera</taxon>
        <taxon>Paraneoptera</taxon>
        <taxon>Hemiptera</taxon>
        <taxon>Heteroptera</taxon>
        <taxon>Panheteroptera</taxon>
        <taxon>Cimicomorpha</taxon>
        <taxon>Miridae</taxon>
        <taxon>Mirini</taxon>
        <taxon>Apolygus</taxon>
    </lineage>
</organism>
<dbReference type="GO" id="GO:0030515">
    <property type="term" value="F:snoRNA binding"/>
    <property type="evidence" value="ECO:0007669"/>
    <property type="project" value="InterPro"/>
</dbReference>
<dbReference type="InterPro" id="IPR056907">
    <property type="entry name" value="UTP6_C"/>
</dbReference>
<dbReference type="PANTHER" id="PTHR23271:SF1">
    <property type="entry name" value="U3 SMALL NUCLEOLAR RNA-ASSOCIATED PROTEIN 6 HOMOLOG"/>
    <property type="match status" value="1"/>
</dbReference>